<name>A0A3D9BDC5_9FLAO</name>
<gene>
    <name evidence="1" type="ORF">DRF62_17375</name>
</gene>
<dbReference type="EMBL" id="QNVS01000076">
    <property type="protein sequence ID" value="REC51352.1"/>
    <property type="molecule type" value="Genomic_DNA"/>
</dbReference>
<sequence length="297" mass="33182">MAEAKCDVSFNIKYNSSEPITKAAVHYEYPPGTPITYNINPLPQSGDKVVLNDIQAPGTYNLEVELAVGGISAMTNTTLTVGRCSSASSCEFPKIETVEVLKNGQIVMKYFADTTNLATLEYQIATDSEFTNIIYVKVGFSDINNTLSEYIDMKNGKILNNTKLYIRIRKYCKPDGISDWSNVVEFQSGEWNNPVEAYCLPADGDDLNQDICYGTRGFAWKTKVTLTTSQPEVGSLIYLTNGKLAIPENIKNLGQTAPDKFKDYGIRWIRFPSFYNDVVFVVDSKTGRIEDSFNYKC</sequence>
<evidence type="ECO:0000313" key="1">
    <source>
        <dbReference type="EMBL" id="REC51352.1"/>
    </source>
</evidence>
<dbReference type="AlphaFoldDB" id="A0A3D9BDC5"/>
<proteinExistence type="predicted"/>
<comment type="caution">
    <text evidence="1">The sequence shown here is derived from an EMBL/GenBank/DDBJ whole genome shotgun (WGS) entry which is preliminary data.</text>
</comment>
<keyword evidence="2" id="KW-1185">Reference proteome</keyword>
<dbReference type="Proteomes" id="UP000256512">
    <property type="component" value="Unassembled WGS sequence"/>
</dbReference>
<reference evidence="1 2" key="1">
    <citation type="journal article" date="2006" name="Int. J. Syst. Evol. Microbiol.">
        <title>Chryseobacterium piscium sp. nov., isolated from fish of the South Atlantic Ocean off South Africa.</title>
        <authorList>
            <person name="de Beer H."/>
            <person name="Hugo C.J."/>
            <person name="Jooste P.J."/>
            <person name="Vancanneyt M."/>
            <person name="Coenye T."/>
            <person name="Vandamme P."/>
        </authorList>
    </citation>
    <scope>NUCLEOTIDE SEQUENCE [LARGE SCALE GENOMIC DNA]</scope>
    <source>
        <strain evidence="1 2">CCUG 51923</strain>
    </source>
</reference>
<accession>A0A3D9BDC5</accession>
<dbReference type="RefSeq" id="WP_115951432.1">
    <property type="nucleotide sequence ID" value="NZ_QNVS01000076.1"/>
</dbReference>
<protein>
    <submittedName>
        <fullName evidence="1">Uncharacterized protein</fullName>
    </submittedName>
</protein>
<evidence type="ECO:0000313" key="2">
    <source>
        <dbReference type="Proteomes" id="UP000256512"/>
    </source>
</evidence>
<organism evidence="1 2">
    <name type="scientific">Chryseobacterium piscium</name>
    <dbReference type="NCBI Taxonomy" id="333702"/>
    <lineage>
        <taxon>Bacteria</taxon>
        <taxon>Pseudomonadati</taxon>
        <taxon>Bacteroidota</taxon>
        <taxon>Flavobacteriia</taxon>
        <taxon>Flavobacteriales</taxon>
        <taxon>Weeksellaceae</taxon>
        <taxon>Chryseobacterium group</taxon>
        <taxon>Chryseobacterium</taxon>
    </lineage>
</organism>